<feature type="region of interest" description="Disordered" evidence="1">
    <location>
        <begin position="1"/>
        <end position="23"/>
    </location>
</feature>
<evidence type="ECO:0000313" key="2">
    <source>
        <dbReference type="EMBL" id="KAJ2000912.1"/>
    </source>
</evidence>
<keyword evidence="3" id="KW-1185">Reference proteome</keyword>
<feature type="region of interest" description="Disordered" evidence="1">
    <location>
        <begin position="36"/>
        <end position="141"/>
    </location>
</feature>
<dbReference type="AlphaFoldDB" id="A0A9W8BG86"/>
<feature type="compositionally biased region" description="Basic and acidic residues" evidence="1">
    <location>
        <begin position="114"/>
        <end position="127"/>
    </location>
</feature>
<sequence length="141" mass="15202">MTKCHTDSAVCDASNVRSPGLKAPLATSDILLVDLTPVPDEMTPSREPAHEATPIADEPILQHSPRPDYDCGAKNGGDAGNDSISEAAVEAKSPQKKKKKSKRHGLEASNAHLDVIRDLHLDLEASPRKMKKKSKKPDTPH</sequence>
<comment type="caution">
    <text evidence="2">The sequence shown here is derived from an EMBL/GenBank/DDBJ whole genome shotgun (WGS) entry which is preliminary data.</text>
</comment>
<dbReference type="EMBL" id="JANBQF010000469">
    <property type="protein sequence ID" value="KAJ2000912.1"/>
    <property type="molecule type" value="Genomic_DNA"/>
</dbReference>
<accession>A0A9W8BG86</accession>
<dbReference type="Proteomes" id="UP001150907">
    <property type="component" value="Unassembled WGS sequence"/>
</dbReference>
<evidence type="ECO:0000256" key="1">
    <source>
        <dbReference type="SAM" id="MobiDB-lite"/>
    </source>
</evidence>
<protein>
    <submittedName>
        <fullName evidence="2">Uncharacterized protein</fullName>
    </submittedName>
</protein>
<organism evidence="2 3">
    <name type="scientific">Coemansia thaxteri</name>
    <dbReference type="NCBI Taxonomy" id="2663907"/>
    <lineage>
        <taxon>Eukaryota</taxon>
        <taxon>Fungi</taxon>
        <taxon>Fungi incertae sedis</taxon>
        <taxon>Zoopagomycota</taxon>
        <taxon>Kickxellomycotina</taxon>
        <taxon>Kickxellomycetes</taxon>
        <taxon>Kickxellales</taxon>
        <taxon>Kickxellaceae</taxon>
        <taxon>Coemansia</taxon>
    </lineage>
</organism>
<reference evidence="2" key="1">
    <citation type="submission" date="2022-07" db="EMBL/GenBank/DDBJ databases">
        <title>Phylogenomic reconstructions and comparative analyses of Kickxellomycotina fungi.</title>
        <authorList>
            <person name="Reynolds N.K."/>
            <person name="Stajich J.E."/>
            <person name="Barry K."/>
            <person name="Grigoriev I.V."/>
            <person name="Crous P."/>
            <person name="Smith M.E."/>
        </authorList>
    </citation>
    <scope>NUCLEOTIDE SEQUENCE</scope>
    <source>
        <strain evidence="2">IMI 214461</strain>
    </source>
</reference>
<proteinExistence type="predicted"/>
<name>A0A9W8BG86_9FUNG</name>
<feature type="compositionally biased region" description="Basic residues" evidence="1">
    <location>
        <begin position="94"/>
        <end position="103"/>
    </location>
</feature>
<gene>
    <name evidence="2" type="ORF">H4R26_004390</name>
</gene>
<evidence type="ECO:0000313" key="3">
    <source>
        <dbReference type="Proteomes" id="UP001150907"/>
    </source>
</evidence>